<dbReference type="Proteomes" id="UP001235939">
    <property type="component" value="Chromosome 08"/>
</dbReference>
<dbReference type="InterPro" id="IPR043502">
    <property type="entry name" value="DNA/RNA_pol_sf"/>
</dbReference>
<reference evidence="1 2" key="1">
    <citation type="submission" date="2022-01" db="EMBL/GenBank/DDBJ databases">
        <title>A chromosomal length assembly of Cordylochernes scorpioides.</title>
        <authorList>
            <person name="Zeh D."/>
            <person name="Zeh J."/>
        </authorList>
    </citation>
    <scope>NUCLEOTIDE SEQUENCE [LARGE SCALE GENOMIC DNA]</scope>
    <source>
        <strain evidence="1">IN4F17</strain>
        <tissue evidence="1">Whole Body</tissue>
    </source>
</reference>
<accession>A0ABY6KP88</accession>
<proteinExistence type="predicted"/>
<gene>
    <name evidence="1" type="ORF">LAZ67_8000194</name>
</gene>
<dbReference type="EMBL" id="CP092870">
    <property type="protein sequence ID" value="UYV70661.1"/>
    <property type="molecule type" value="Genomic_DNA"/>
</dbReference>
<name>A0ABY6KP88_9ARAC</name>
<dbReference type="SUPFAM" id="SSF56672">
    <property type="entry name" value="DNA/RNA polymerases"/>
    <property type="match status" value="2"/>
</dbReference>
<evidence type="ECO:0008006" key="3">
    <source>
        <dbReference type="Google" id="ProtNLM"/>
    </source>
</evidence>
<evidence type="ECO:0000313" key="2">
    <source>
        <dbReference type="Proteomes" id="UP001235939"/>
    </source>
</evidence>
<protein>
    <recommendedName>
        <fullName evidence="3">Reverse transcriptase domain-containing protein</fullName>
    </recommendedName>
</protein>
<sequence>MYNKYGASATAAEFGGESGGDGDGVVLETNWKDPGLLCHEVVITPDGPKSKPWFDRECYLTKKALKSQLKIYIRSNSEGDRKAYTLLKKKYSSLLTDKKKTYYIEIQERLKEVRDSAGFWKTISLFKNRRTTLGNISIQKWQQFYTELLTTSPPVKYDLSIRVILMPDDELMAEISLSEITGEIARLKRNKACGLDNIPNEAIKALPPAYLTALKDIFNRVLKTGHFPTTWCKTIIHPIFKNAGFRKEHSCQDHIFTLVSLIQLTLRRKRRKFYAFFINLKKAFDTVPQALLWKKLLDIGLNFRFINLIKNYYENMTAALKSYIRSNSEGDRKAYALLKKKYSSLLTSKKKIYYIKIQERLKEVRDSAGFWKTISLFKNRRTTLGNISIQKWQQFYTELLATSPPVKYDLAIRITGEIAHLKRNKACGLDNIPNEATKALPPAYLTALKDIYNRVLKTGQFPTTWCKTIIHPIFKNAGFRKEHSCQDHIFTIVSLIQLTLRRKRRKFYAFFIDLKKAFDTVPQALLWKKLLGIGLNFRFLNLIKNYYENMTAA</sequence>
<evidence type="ECO:0000313" key="1">
    <source>
        <dbReference type="EMBL" id="UYV70661.1"/>
    </source>
</evidence>
<organism evidence="1 2">
    <name type="scientific">Cordylochernes scorpioides</name>
    <dbReference type="NCBI Taxonomy" id="51811"/>
    <lineage>
        <taxon>Eukaryota</taxon>
        <taxon>Metazoa</taxon>
        <taxon>Ecdysozoa</taxon>
        <taxon>Arthropoda</taxon>
        <taxon>Chelicerata</taxon>
        <taxon>Arachnida</taxon>
        <taxon>Pseudoscorpiones</taxon>
        <taxon>Cheliferoidea</taxon>
        <taxon>Chernetidae</taxon>
        <taxon>Cordylochernes</taxon>
    </lineage>
</organism>
<feature type="non-terminal residue" evidence="1">
    <location>
        <position position="1"/>
    </location>
</feature>
<dbReference type="PANTHER" id="PTHR19446">
    <property type="entry name" value="REVERSE TRANSCRIPTASES"/>
    <property type="match status" value="1"/>
</dbReference>
<keyword evidence="2" id="KW-1185">Reference proteome</keyword>